<dbReference type="EMBL" id="JANBVN010000002">
    <property type="protein sequence ID" value="KAJ9165587.1"/>
    <property type="molecule type" value="Genomic_DNA"/>
</dbReference>
<dbReference type="GO" id="GO:0005524">
    <property type="term" value="F:ATP binding"/>
    <property type="evidence" value="ECO:0007669"/>
    <property type="project" value="UniProtKB-UniRule"/>
</dbReference>
<dbReference type="PROSITE" id="PS00108">
    <property type="entry name" value="PROTEIN_KINASE_ST"/>
    <property type="match status" value="1"/>
</dbReference>
<accession>A0AA38S9J9</accession>
<dbReference type="SMART" id="SM00220">
    <property type="entry name" value="S_TKc"/>
    <property type="match status" value="1"/>
</dbReference>
<keyword evidence="3 6" id="KW-0547">Nucleotide-binding</keyword>
<dbReference type="AlphaFoldDB" id="A0AA38S9J9"/>
<evidence type="ECO:0000256" key="5">
    <source>
        <dbReference type="ARBA" id="ARBA00022840"/>
    </source>
</evidence>
<name>A0AA38S9J9_9PEZI</name>
<dbReference type="Pfam" id="PF00069">
    <property type="entry name" value="Pkinase"/>
    <property type="match status" value="1"/>
</dbReference>
<evidence type="ECO:0000256" key="2">
    <source>
        <dbReference type="ARBA" id="ARBA00022679"/>
    </source>
</evidence>
<evidence type="ECO:0000313" key="9">
    <source>
        <dbReference type="EMBL" id="KAJ9165587.1"/>
    </source>
</evidence>
<dbReference type="InterPro" id="IPR017441">
    <property type="entry name" value="Protein_kinase_ATP_BS"/>
</dbReference>
<keyword evidence="4 9" id="KW-0418">Kinase</keyword>
<dbReference type="GO" id="GO:0001664">
    <property type="term" value="F:G protein-coupled receptor binding"/>
    <property type="evidence" value="ECO:0007669"/>
    <property type="project" value="TreeGrafter"/>
</dbReference>
<evidence type="ECO:0000313" key="10">
    <source>
        <dbReference type="Proteomes" id="UP001174691"/>
    </source>
</evidence>
<feature type="compositionally biased region" description="Pro residues" evidence="7">
    <location>
        <begin position="463"/>
        <end position="472"/>
    </location>
</feature>
<dbReference type="GO" id="GO:0007186">
    <property type="term" value="P:G protein-coupled receptor signaling pathway"/>
    <property type="evidence" value="ECO:0007669"/>
    <property type="project" value="TreeGrafter"/>
</dbReference>
<dbReference type="Proteomes" id="UP001174691">
    <property type="component" value="Unassembled WGS sequence"/>
</dbReference>
<dbReference type="InterPro" id="IPR008271">
    <property type="entry name" value="Ser/Thr_kinase_AS"/>
</dbReference>
<evidence type="ECO:0000256" key="4">
    <source>
        <dbReference type="ARBA" id="ARBA00022777"/>
    </source>
</evidence>
<dbReference type="PANTHER" id="PTHR24355">
    <property type="entry name" value="G PROTEIN-COUPLED RECEPTOR KINASE/RIBOSOMAL PROTEIN S6 KINASE"/>
    <property type="match status" value="1"/>
</dbReference>
<feature type="binding site" evidence="6">
    <location>
        <position position="53"/>
    </location>
    <ligand>
        <name>ATP</name>
        <dbReference type="ChEBI" id="CHEBI:30616"/>
    </ligand>
</feature>
<feature type="domain" description="Protein kinase" evidence="8">
    <location>
        <begin position="20"/>
        <end position="275"/>
    </location>
</feature>
<dbReference type="FunFam" id="1.10.510.10:FF:000469">
    <property type="entry name" value="Serine/threonine-protein kinase 32B"/>
    <property type="match status" value="1"/>
</dbReference>
<protein>
    <submittedName>
        <fullName evidence="9">Kinase-like protein</fullName>
    </submittedName>
</protein>
<feature type="region of interest" description="Disordered" evidence="7">
    <location>
        <begin position="544"/>
        <end position="566"/>
    </location>
</feature>
<dbReference type="InterPro" id="IPR000719">
    <property type="entry name" value="Prot_kinase_dom"/>
</dbReference>
<sequence>MGNSQGKPVDLDGEVSLNHFRLLRVVGRGAFGKVRIVERKDTGLSFALKYIRKDEVVRSESVRNIIRERRMLEHVNHPFICNLRYSFQDIEYMYLVVDLMSGGDLRFHISRKTFTEEAVRFWIAELGCAIRYIHGQNIIHRDIKPDNVLLDADGHVHLTDFNVASDVVPGKVLTSKSGTLAYLAPEVYSGRGYDVRADWWSLGVLFYECIYNKRPFEGNSESTLSSVIQAANPRYPITSPPVSLSCLYAIKSALDVDRDKRLGHTWESFIHHEFFQPIDFEALERKEIEPVFVPSSDKTNFDATYDLEELLLEEAPLEARARRQKPRDRLKDDATDKEIREDELYRMIETDFKPFDYTLAAYKKIVTSGTAQLPLQNGALVDPGHALTTDSLTPASHAHPNGAVAAYQPTPAMSADLPLSQIDQNASSSTNRSQHQQQQQPAALSSTSTARPPSSHARRHPPGRPPPLPPYPQTYTPGSGGRTGRPTGMVESPTGGMQVTLDGGGSWSDLARQDATLPADAAGGNNELLLGKDGGGGGGVFGFLSRKKGRGNSPKPRERGVLGKEGARVVIG</sequence>
<feature type="compositionally biased region" description="Basic and acidic residues" evidence="7">
    <location>
        <begin position="555"/>
        <end position="566"/>
    </location>
</feature>
<dbReference type="PROSITE" id="PS00107">
    <property type="entry name" value="PROTEIN_KINASE_ATP"/>
    <property type="match status" value="1"/>
</dbReference>
<feature type="region of interest" description="Disordered" evidence="7">
    <location>
        <begin position="424"/>
        <end position="499"/>
    </location>
</feature>
<feature type="compositionally biased region" description="Low complexity" evidence="7">
    <location>
        <begin position="427"/>
        <end position="455"/>
    </location>
</feature>
<evidence type="ECO:0000256" key="6">
    <source>
        <dbReference type="PROSITE-ProRule" id="PRU10141"/>
    </source>
</evidence>
<organism evidence="9 10">
    <name type="scientific">Coniochaeta hoffmannii</name>
    <dbReference type="NCBI Taxonomy" id="91930"/>
    <lineage>
        <taxon>Eukaryota</taxon>
        <taxon>Fungi</taxon>
        <taxon>Dikarya</taxon>
        <taxon>Ascomycota</taxon>
        <taxon>Pezizomycotina</taxon>
        <taxon>Sordariomycetes</taxon>
        <taxon>Sordariomycetidae</taxon>
        <taxon>Coniochaetales</taxon>
        <taxon>Coniochaetaceae</taxon>
        <taxon>Coniochaeta</taxon>
    </lineage>
</organism>
<gene>
    <name evidence="9" type="ORF">NKR19_g188</name>
</gene>
<dbReference type="CDD" id="cd05578">
    <property type="entry name" value="STKc_Yank1"/>
    <property type="match status" value="1"/>
</dbReference>
<dbReference type="FunFam" id="3.30.200.20:FF:000354">
    <property type="entry name" value="AGC/YANK protein kinase"/>
    <property type="match status" value="1"/>
</dbReference>
<dbReference type="GO" id="GO:0004703">
    <property type="term" value="F:G protein-coupled receptor kinase activity"/>
    <property type="evidence" value="ECO:0007669"/>
    <property type="project" value="TreeGrafter"/>
</dbReference>
<evidence type="ECO:0000256" key="7">
    <source>
        <dbReference type="SAM" id="MobiDB-lite"/>
    </source>
</evidence>
<evidence type="ECO:0000259" key="8">
    <source>
        <dbReference type="PROSITE" id="PS50011"/>
    </source>
</evidence>
<dbReference type="Gene3D" id="3.30.200.20">
    <property type="entry name" value="Phosphorylase Kinase, domain 1"/>
    <property type="match status" value="1"/>
</dbReference>
<keyword evidence="1" id="KW-0723">Serine/threonine-protein kinase</keyword>
<keyword evidence="2" id="KW-0808">Transferase</keyword>
<dbReference type="Gene3D" id="1.10.510.10">
    <property type="entry name" value="Transferase(Phosphotransferase) domain 1"/>
    <property type="match status" value="1"/>
</dbReference>
<comment type="caution">
    <text evidence="9">The sequence shown here is derived from an EMBL/GenBank/DDBJ whole genome shotgun (WGS) entry which is preliminary data.</text>
</comment>
<dbReference type="GO" id="GO:0009966">
    <property type="term" value="P:regulation of signal transduction"/>
    <property type="evidence" value="ECO:0007669"/>
    <property type="project" value="TreeGrafter"/>
</dbReference>
<keyword evidence="5 6" id="KW-0067">ATP-binding</keyword>
<dbReference type="PANTHER" id="PTHR24355:SF30">
    <property type="entry name" value="SERINE_THREONINE-PROTEIN KINASE 32B ISOFORM X1"/>
    <property type="match status" value="1"/>
</dbReference>
<dbReference type="PROSITE" id="PS50011">
    <property type="entry name" value="PROTEIN_KINASE_DOM"/>
    <property type="match status" value="1"/>
</dbReference>
<reference evidence="9" key="1">
    <citation type="submission" date="2022-07" db="EMBL/GenBank/DDBJ databases">
        <title>Fungi with potential for degradation of polypropylene.</title>
        <authorList>
            <person name="Gostincar C."/>
        </authorList>
    </citation>
    <scope>NUCLEOTIDE SEQUENCE</scope>
    <source>
        <strain evidence="9">EXF-13287</strain>
    </source>
</reference>
<dbReference type="SUPFAM" id="SSF56112">
    <property type="entry name" value="Protein kinase-like (PK-like)"/>
    <property type="match status" value="1"/>
</dbReference>
<keyword evidence="10" id="KW-1185">Reference proteome</keyword>
<evidence type="ECO:0000256" key="3">
    <source>
        <dbReference type="ARBA" id="ARBA00022741"/>
    </source>
</evidence>
<proteinExistence type="predicted"/>
<evidence type="ECO:0000256" key="1">
    <source>
        <dbReference type="ARBA" id="ARBA00022527"/>
    </source>
</evidence>
<dbReference type="InterPro" id="IPR011009">
    <property type="entry name" value="Kinase-like_dom_sf"/>
</dbReference>